<dbReference type="PANTHER" id="PTHR11695">
    <property type="entry name" value="ALCOHOL DEHYDROGENASE RELATED"/>
    <property type="match status" value="1"/>
</dbReference>
<dbReference type="InterPro" id="IPR013154">
    <property type="entry name" value="ADH-like_N"/>
</dbReference>
<dbReference type="InterPro" id="IPR050700">
    <property type="entry name" value="YIM1/Zinc_Alcohol_DH_Fams"/>
</dbReference>
<dbReference type="KEGG" id="maes:Ga0123461_1199"/>
<dbReference type="SMART" id="SM00829">
    <property type="entry name" value="PKS_ER"/>
    <property type="match status" value="1"/>
</dbReference>
<dbReference type="AlphaFoldDB" id="A0A2K8KXG9"/>
<dbReference type="InterPro" id="IPR011032">
    <property type="entry name" value="GroES-like_sf"/>
</dbReference>
<dbReference type="InterPro" id="IPR036291">
    <property type="entry name" value="NAD(P)-bd_dom_sf"/>
</dbReference>
<dbReference type="GO" id="GO:0016491">
    <property type="term" value="F:oxidoreductase activity"/>
    <property type="evidence" value="ECO:0007669"/>
    <property type="project" value="InterPro"/>
</dbReference>
<keyword evidence="3" id="KW-1185">Reference proteome</keyword>
<dbReference type="CDD" id="cd08267">
    <property type="entry name" value="MDR1"/>
    <property type="match status" value="1"/>
</dbReference>
<sequence length="326" mass="35688">MKAVVFDAYGPPEVLHVGEVAKPAPKNDELLIRVHAAEATKADCEFRRSRFAVKWLWPTTRLFTGITKPRLRVLGWYFAGTIESVGSSVTRLQPGDEVFGCTKLRMGAYGEFVSLPESYSIVPKPANISFEEAAAVPLGGLNALHFMTLASIKPGGSVLINGAGGSIGSFAIMIAKTMGTEVTAVDRTEKQEMLRSLGADHVIDYTREDVTKSGKRFDVIMTMVAQSPYSGFVGMLKPGGRYLIVNPRLSDMVRSFITSRFSDKTATFAFAGEKPEELLQLKEMIEAGKIRPVLDRVFPMDQAAEAHHMVETEQRLGTIVIRIGDA</sequence>
<dbReference type="Pfam" id="PF13602">
    <property type="entry name" value="ADH_zinc_N_2"/>
    <property type="match status" value="1"/>
</dbReference>
<name>A0A2K8KXG9_MARES</name>
<proteinExistence type="predicted"/>
<dbReference type="Proteomes" id="UP000231701">
    <property type="component" value="Chromosome"/>
</dbReference>
<evidence type="ECO:0000313" key="2">
    <source>
        <dbReference type="EMBL" id="ATX79618.1"/>
    </source>
</evidence>
<organism evidence="2 3">
    <name type="scientific">Mariprofundus aestuarium</name>
    <dbReference type="NCBI Taxonomy" id="1921086"/>
    <lineage>
        <taxon>Bacteria</taxon>
        <taxon>Pseudomonadati</taxon>
        <taxon>Pseudomonadota</taxon>
        <taxon>Candidatius Mariprofundia</taxon>
        <taxon>Mariprofundales</taxon>
        <taxon>Mariprofundaceae</taxon>
        <taxon>Mariprofundus</taxon>
    </lineage>
</organism>
<feature type="domain" description="Enoyl reductase (ER)" evidence="1">
    <location>
        <begin position="10"/>
        <end position="321"/>
    </location>
</feature>
<gene>
    <name evidence="2" type="ORF">Ga0123461_1199</name>
</gene>
<dbReference type="Gene3D" id="3.90.180.10">
    <property type="entry name" value="Medium-chain alcohol dehydrogenases, catalytic domain"/>
    <property type="match status" value="1"/>
</dbReference>
<dbReference type="InterPro" id="IPR020843">
    <property type="entry name" value="ER"/>
</dbReference>
<dbReference type="Gene3D" id="3.40.50.720">
    <property type="entry name" value="NAD(P)-binding Rossmann-like Domain"/>
    <property type="match status" value="1"/>
</dbReference>
<dbReference type="RefSeq" id="WP_100277490.1">
    <property type="nucleotide sequence ID" value="NZ_CP018799.1"/>
</dbReference>
<evidence type="ECO:0000313" key="3">
    <source>
        <dbReference type="Proteomes" id="UP000231701"/>
    </source>
</evidence>
<protein>
    <submittedName>
        <fullName evidence="2">NADPH:quinone reductase</fullName>
    </submittedName>
</protein>
<dbReference type="Pfam" id="PF08240">
    <property type="entry name" value="ADH_N"/>
    <property type="match status" value="1"/>
</dbReference>
<reference evidence="2 3" key="1">
    <citation type="submission" date="2016-12" db="EMBL/GenBank/DDBJ databases">
        <title>Isolation and genomic insights into novel planktonic Zetaproteobacteria from stratified waters of the Chesapeake Bay.</title>
        <authorList>
            <person name="McAllister S.M."/>
            <person name="Kato S."/>
            <person name="Chan C.S."/>
            <person name="Chiu B.K."/>
            <person name="Field E.K."/>
        </authorList>
    </citation>
    <scope>NUCLEOTIDE SEQUENCE [LARGE SCALE GENOMIC DNA]</scope>
    <source>
        <strain evidence="2 3">CP-5</strain>
    </source>
</reference>
<dbReference type="SUPFAM" id="SSF51735">
    <property type="entry name" value="NAD(P)-binding Rossmann-fold domains"/>
    <property type="match status" value="1"/>
</dbReference>
<dbReference type="OrthoDB" id="9801186at2"/>
<evidence type="ECO:0000259" key="1">
    <source>
        <dbReference type="SMART" id="SM00829"/>
    </source>
</evidence>
<dbReference type="EMBL" id="CP018799">
    <property type="protein sequence ID" value="ATX79618.1"/>
    <property type="molecule type" value="Genomic_DNA"/>
</dbReference>
<dbReference type="SUPFAM" id="SSF50129">
    <property type="entry name" value="GroES-like"/>
    <property type="match status" value="1"/>
</dbReference>
<accession>A0A2K8KXG9</accession>
<dbReference type="PANTHER" id="PTHR11695:SF648">
    <property type="entry name" value="ZINC-BINDING OXIDOREDUCTASE"/>
    <property type="match status" value="1"/>
</dbReference>